<feature type="repeat" description="ANK" evidence="3">
    <location>
        <begin position="481"/>
        <end position="513"/>
    </location>
</feature>
<dbReference type="InterPro" id="IPR017946">
    <property type="entry name" value="PLC-like_Pdiesterase_TIM-brl"/>
</dbReference>
<dbReference type="SUPFAM" id="SSF48403">
    <property type="entry name" value="Ankyrin repeat"/>
    <property type="match status" value="1"/>
</dbReference>
<evidence type="ECO:0000256" key="2">
    <source>
        <dbReference type="ARBA" id="ARBA00023043"/>
    </source>
</evidence>
<dbReference type="InterPro" id="IPR004331">
    <property type="entry name" value="SPX_dom"/>
</dbReference>
<evidence type="ECO:0000256" key="4">
    <source>
        <dbReference type="SAM" id="MobiDB-lite"/>
    </source>
</evidence>
<feature type="domain" description="GP-PDE" evidence="6">
    <location>
        <begin position="865"/>
        <end position="1222"/>
    </location>
</feature>
<feature type="region of interest" description="Disordered" evidence="4">
    <location>
        <begin position="1049"/>
        <end position="1077"/>
    </location>
</feature>
<dbReference type="PROSITE" id="PS51704">
    <property type="entry name" value="GP_PDE"/>
    <property type="match status" value="1"/>
</dbReference>
<comment type="caution">
    <text evidence="7">The sequence shown here is derived from an EMBL/GenBank/DDBJ whole genome shotgun (WGS) entry which is preliminary data.</text>
</comment>
<feature type="domain" description="SPX" evidence="5">
    <location>
        <begin position="1"/>
        <end position="154"/>
    </location>
</feature>
<keyword evidence="1" id="KW-0677">Repeat</keyword>
<feature type="compositionally biased region" description="Polar residues" evidence="4">
    <location>
        <begin position="624"/>
        <end position="637"/>
    </location>
</feature>
<feature type="region of interest" description="Disordered" evidence="4">
    <location>
        <begin position="610"/>
        <end position="648"/>
    </location>
</feature>
<name>A0ABQ8PDP6_9FUNG</name>
<keyword evidence="2 3" id="KW-0040">ANK repeat</keyword>
<evidence type="ECO:0000256" key="1">
    <source>
        <dbReference type="ARBA" id="ARBA00022737"/>
    </source>
</evidence>
<dbReference type="Gene3D" id="1.25.40.20">
    <property type="entry name" value="Ankyrin repeat-containing domain"/>
    <property type="match status" value="2"/>
</dbReference>
<evidence type="ECO:0000259" key="6">
    <source>
        <dbReference type="PROSITE" id="PS51704"/>
    </source>
</evidence>
<dbReference type="InterPro" id="IPR002110">
    <property type="entry name" value="Ankyrin_rpt"/>
</dbReference>
<evidence type="ECO:0000313" key="8">
    <source>
        <dbReference type="Proteomes" id="UP001151295"/>
    </source>
</evidence>
<feature type="repeat" description="ANK" evidence="3">
    <location>
        <begin position="515"/>
        <end position="547"/>
    </location>
</feature>
<dbReference type="CDD" id="cd14483">
    <property type="entry name" value="SPX_PHO81_NUC-2_like"/>
    <property type="match status" value="1"/>
</dbReference>
<dbReference type="InterPro" id="IPR057506">
    <property type="entry name" value="C2_GPCPD1"/>
</dbReference>
<protein>
    <submittedName>
        <fullName evidence="7">Phosphate system positive regulatory protein pho81</fullName>
    </submittedName>
</protein>
<feature type="compositionally biased region" description="Basic and acidic residues" evidence="4">
    <location>
        <begin position="1061"/>
        <end position="1075"/>
    </location>
</feature>
<evidence type="ECO:0000259" key="5">
    <source>
        <dbReference type="PROSITE" id="PS51382"/>
    </source>
</evidence>
<dbReference type="Pfam" id="PF25329">
    <property type="entry name" value="C2_GDE1"/>
    <property type="match status" value="1"/>
</dbReference>
<dbReference type="EMBL" id="JANBQD010000168">
    <property type="protein sequence ID" value="KAJ1986517.1"/>
    <property type="molecule type" value="Genomic_DNA"/>
</dbReference>
<organism evidence="7 8">
    <name type="scientific">Coemansia umbellata</name>
    <dbReference type="NCBI Taxonomy" id="1424467"/>
    <lineage>
        <taxon>Eukaryota</taxon>
        <taxon>Fungi</taxon>
        <taxon>Fungi incertae sedis</taxon>
        <taxon>Zoopagomycota</taxon>
        <taxon>Kickxellomycotina</taxon>
        <taxon>Kickxellomycetes</taxon>
        <taxon>Kickxellales</taxon>
        <taxon>Kickxellaceae</taxon>
        <taxon>Coemansia</taxon>
    </lineage>
</organism>
<dbReference type="SUPFAM" id="SSF51695">
    <property type="entry name" value="PLC-like phosphodiesterases"/>
    <property type="match status" value="1"/>
</dbReference>
<dbReference type="PANTHER" id="PTHR24173">
    <property type="entry name" value="ANKYRIN REPEAT CONTAINING"/>
    <property type="match status" value="1"/>
</dbReference>
<feature type="compositionally biased region" description="Polar residues" evidence="4">
    <location>
        <begin position="1049"/>
        <end position="1059"/>
    </location>
</feature>
<dbReference type="PROSITE" id="PS51382">
    <property type="entry name" value="SPX"/>
    <property type="match status" value="1"/>
</dbReference>
<dbReference type="InterPro" id="IPR030395">
    <property type="entry name" value="GP_PDE_dom"/>
</dbReference>
<dbReference type="PROSITE" id="PS50088">
    <property type="entry name" value="ANK_REPEAT"/>
    <property type="match status" value="3"/>
</dbReference>
<proteinExistence type="predicted"/>
<gene>
    <name evidence="7" type="primary">PHO81</name>
    <name evidence="7" type="ORF">EDC05_006269</name>
</gene>
<reference evidence="7" key="1">
    <citation type="submission" date="2022-07" db="EMBL/GenBank/DDBJ databases">
        <title>Phylogenomic reconstructions and comparative analyses of Kickxellomycotina fungi.</title>
        <authorList>
            <person name="Reynolds N.K."/>
            <person name="Stajich J.E."/>
            <person name="Barry K."/>
            <person name="Grigoriev I.V."/>
            <person name="Crous P."/>
            <person name="Smith M.E."/>
        </authorList>
    </citation>
    <scope>NUCLEOTIDE SEQUENCE</scope>
    <source>
        <strain evidence="7">BCRC 34882</strain>
    </source>
</reference>
<feature type="repeat" description="ANK" evidence="3">
    <location>
        <begin position="384"/>
        <end position="416"/>
    </location>
</feature>
<dbReference type="Pfam" id="PF03105">
    <property type="entry name" value="SPX"/>
    <property type="match status" value="2"/>
</dbReference>
<dbReference type="Pfam" id="PF12796">
    <property type="entry name" value="Ank_2"/>
    <property type="match status" value="2"/>
</dbReference>
<keyword evidence="8" id="KW-1185">Reference proteome</keyword>
<dbReference type="SMART" id="SM00248">
    <property type="entry name" value="ANK"/>
    <property type="match status" value="7"/>
</dbReference>
<dbReference type="Proteomes" id="UP001151295">
    <property type="component" value="Unassembled WGS sequence"/>
</dbReference>
<dbReference type="PANTHER" id="PTHR24173:SF74">
    <property type="entry name" value="ANKYRIN REPEAT DOMAIN-CONTAINING PROTEIN 16"/>
    <property type="match status" value="1"/>
</dbReference>
<feature type="compositionally biased region" description="Low complexity" evidence="4">
    <location>
        <begin position="638"/>
        <end position="648"/>
    </location>
</feature>
<evidence type="ECO:0000256" key="3">
    <source>
        <dbReference type="PROSITE-ProRule" id="PRU00023"/>
    </source>
</evidence>
<evidence type="ECO:0000313" key="7">
    <source>
        <dbReference type="EMBL" id="KAJ1986517.1"/>
    </source>
</evidence>
<dbReference type="PROSITE" id="PS50297">
    <property type="entry name" value="ANK_REP_REGION"/>
    <property type="match status" value="3"/>
</dbReference>
<sequence>MKFGKHIQAHTIPEWAVHYMNYKGLKKIINELSAPLTPGLNSSEAAKQRLQTVKAAFFFQVDRELEKVNSFYLQKEADAKVRLKSLIEKQRNLRSRGPRNRTATIRALREAFLNSRHDLDKLQNFVEINGTGFRKILKKWDKRSKSSIKELYLARQVEVQPCFNQGVIAELSDTVTKCLSELEHALEEETELANFTSMPSQLDLIAPPSLHATLHVQTESTFATNELQSTREQSPLLPISQQTLSELDELTADQRTLGMRRSSTGFLFDHNLSNSVQIDRTEAELFQALLKEPPQPAVELLGKYKSQKSAVQMACVTRVLWRACSEIKVPEKQQLLLDSGLADLRSTDDINERTLVHEAAIHGSLLVLKAAVAIGCNADDPDYYGRRAIHYAAINGHEDCIKYLLELGCKVDAVDDDGNNAFEYAIINSKTEATKLLLQHDPAIASNTPEHPVLVLACEKGHKDIVLMLLESGAEICANLQGIHPAHVAARSGFAGILQLLLEDGNSANILDKDLGWTPIFYAASEGHIECIRVLLDAGCDVDVVDEVGHTPAYYASYEGHLRCANLLLDAAERNGLELKNSRMQVQGSITKFTATSGIAPFVPEASRKTQEEFGSALGDGELQASSTSSALPNTNDAAPPSSANNAEEMTDLDLDGIPSLSLPPPLIPFRVYGHNFLGKRTRIQIRMLADSRTGGPPISFLDDRDMFSLKLVAIAKPDAGMVPYTIMLPLETPSMTFGFQADDPNQFRLEFMLYPSFGLQPIGKAVALPSLFSSASRGIARLPLLDRYLKLVAEVRFEYLVIRPFTEAQLQIGGKVETYWKSTNPGPRPNASSASASTLLPGFSTQSPKLTLSTGLSNTPLSGAIIGSPISIAESVGGNQGLSSTPLVVSSSLAAEHVCVQVQVCKDGVPVVTPWMRIGSGGQCNVNLQVSSLTHEEFQKIMRLPATIHSDSQDIGSNSLSNSQGLRPISKPDTITGTAEEWHQYVLDGAFTLKEALELLPARFGISIQVLCDEPIASNSGASMENPAPRHDVNSYIDSILRTVYADSQKNTGGNNVDGTADRIANDRPHRDSSQQRNTIFCSYSPTVCNALNWKQPNYPVFLLTSGYDSRDVKWSERSVLESTNGRMEVVMDAPMAGPIPYYLSLKEAIRFACTNNLLGIMCDSSLLIRVPELIKNIKGNGLFLISFDHDNKQEQLCATQKVNGVDALMSGGVIRYEPDENTEYAI</sequence>
<dbReference type="Gene3D" id="3.20.20.190">
    <property type="entry name" value="Phosphatidylinositol (PI) phosphodiesterase"/>
    <property type="match status" value="1"/>
</dbReference>
<dbReference type="InterPro" id="IPR036770">
    <property type="entry name" value="Ankyrin_rpt-contain_sf"/>
</dbReference>
<accession>A0ABQ8PDP6</accession>